<name>A0A4Q0AJZ3_9BACT</name>
<proteinExistence type="inferred from homology"/>
<evidence type="ECO:0000313" key="4">
    <source>
        <dbReference type="EMBL" id="RWZ79720.1"/>
    </source>
</evidence>
<dbReference type="GO" id="GO:0071555">
    <property type="term" value="P:cell wall organization"/>
    <property type="evidence" value="ECO:0007669"/>
    <property type="project" value="UniProtKB-KW"/>
</dbReference>
<dbReference type="InterPro" id="IPR013564">
    <property type="entry name" value="MurT_C"/>
</dbReference>
<evidence type="ECO:0000256" key="1">
    <source>
        <dbReference type="HAMAP-Rule" id="MF_02214"/>
    </source>
</evidence>
<dbReference type="SUPFAM" id="SSF53623">
    <property type="entry name" value="MurD-like peptide ligases, catalytic domain"/>
    <property type="match status" value="1"/>
</dbReference>
<keyword evidence="1" id="KW-0573">Peptidoglycan synthesis</keyword>
<evidence type="ECO:0000313" key="5">
    <source>
        <dbReference type="Proteomes" id="UP000289269"/>
    </source>
</evidence>
<keyword evidence="1" id="KW-0547">Nucleotide-binding</keyword>
<keyword evidence="5" id="KW-1185">Reference proteome</keyword>
<dbReference type="GO" id="GO:0008360">
    <property type="term" value="P:regulation of cell shape"/>
    <property type="evidence" value="ECO:0007669"/>
    <property type="project" value="UniProtKB-KW"/>
</dbReference>
<dbReference type="GO" id="GO:0046872">
    <property type="term" value="F:metal ion binding"/>
    <property type="evidence" value="ECO:0007669"/>
    <property type="project" value="UniProtKB-KW"/>
</dbReference>
<comment type="catalytic activity">
    <reaction evidence="1">
        <text>beta-D-GlcNAc-(1-&gt;4)-Mur2Ac(oyl-L-Ala-gamma-D-Glu-L-Lys-D-Ala-D-Ala)-di-trans,octa-cis-undecaprenyl diphosphate + ATP = beta-D-GlcNAc-(1-&gt;4)-Mur2Ac(oyl-L-Ala-gamma-D-O-P-Glu-L-Lys-D-Ala-D-Ala)-di-trans,octa-cis-undecaprenyl diphosphate + ADP</text>
        <dbReference type="Rhea" id="RHEA:59488"/>
        <dbReference type="ChEBI" id="CHEBI:30616"/>
        <dbReference type="ChEBI" id="CHEBI:60033"/>
        <dbReference type="ChEBI" id="CHEBI:143132"/>
        <dbReference type="ChEBI" id="CHEBI:456216"/>
    </reaction>
</comment>
<dbReference type="HAMAP" id="MF_02214">
    <property type="entry name" value="Lipid_II_synth_MurT"/>
    <property type="match status" value="1"/>
</dbReference>
<feature type="domain" description="Mur ligase central" evidence="2">
    <location>
        <begin position="53"/>
        <end position="272"/>
    </location>
</feature>
<protein>
    <recommendedName>
        <fullName evidence="1">Lipid II isoglutaminyl synthase (glutamine-hydrolyzing) subunit MurT</fullName>
        <ecNumber evidence="1">6.3.5.13</ecNumber>
    </recommendedName>
</protein>
<feature type="active site" evidence="1">
    <location>
        <position position="347"/>
    </location>
</feature>
<dbReference type="InterPro" id="IPR013221">
    <property type="entry name" value="Mur_ligase_cen"/>
</dbReference>
<keyword evidence="1 4" id="KW-0436">Ligase</keyword>
<dbReference type="UniPathway" id="UPA00219"/>
<dbReference type="GO" id="GO:0009252">
    <property type="term" value="P:peptidoglycan biosynthetic process"/>
    <property type="evidence" value="ECO:0007669"/>
    <property type="project" value="UniProtKB-UniRule"/>
</dbReference>
<comment type="caution">
    <text evidence="1">Lacks conserved residue(s) required for the propagation of feature annotation.</text>
</comment>
<comment type="pathway">
    <text evidence="1">Cell wall biogenesis; peptidoglycan biosynthesis.</text>
</comment>
<dbReference type="PANTHER" id="PTHR23135:SF7">
    <property type="entry name" value="LIPID II ISOGLUTAMINYL SYNTHASE (GLUTAMINE-HYDROLYZING) SUBUNIT MURT"/>
    <property type="match status" value="1"/>
</dbReference>
<sequence length="436" mass="47644">MKRKHVIAVGKAVQRLASLRGGGSALPGLVVEKLDRSFVNHALGQLPEGIVVVTGTNGKTTTTKMIAEILRGSGKKVFTNPTGSNFSRGVAAALLRQINRDGRLEADLAVLELDEAHAVSFTRQLPPRAVLVLNVMRDQLDRFGEIDHTARLLAKVVASARQFAVLNRDDARVLGLAKQSDAARRLNINYFGADESLRRLFVSDDELHGGDIKAPAGRLPRTEAPPLRSGDVILKSITPKGAVYQMGKADYAASPRLEGAHNLLNAAAALTVCRRLVSASQPEELIKLLEKVEPAFGRGEVFSVNGRPLELILVKNPAGFRLSLAAERHDKAAVMIAINDRFADGRDMSWLWDVDFSGLQAGGVQMVGGLRAYDMALRLQYDEVRVGRVEPNLTKATGQFVETMARYRGGYIFCTYTAMLTIRRRLARYTKVEPVL</sequence>
<keyword evidence="1" id="KW-0961">Cell wall biogenesis/degradation</keyword>
<dbReference type="InterPro" id="IPR043703">
    <property type="entry name" value="Lipid_II_synth_MurT"/>
</dbReference>
<dbReference type="Proteomes" id="UP000289269">
    <property type="component" value="Unassembled WGS sequence"/>
</dbReference>
<reference evidence="4" key="1">
    <citation type="submission" date="2019-01" db="EMBL/GenBank/DDBJ databases">
        <title>Genomic signatures and co-occurrence patterns of the ultra-small Saccharimodia (Patescibacteria phylum) suggest a symbiotic lifestyle.</title>
        <authorList>
            <person name="Lemos L."/>
            <person name="Medeiros J."/>
            <person name="Andreote F."/>
            <person name="Fernandes G."/>
            <person name="Varani A."/>
            <person name="Oliveira G."/>
            <person name="Pylro V."/>
        </authorList>
    </citation>
    <scope>NUCLEOTIDE SEQUENCE [LARGE SCALE GENOMIC DNA]</scope>
    <source>
        <strain evidence="4">AMD01</strain>
    </source>
</reference>
<dbReference type="InterPro" id="IPR036565">
    <property type="entry name" value="Mur-like_cat_sf"/>
</dbReference>
<accession>A0A4Q0AJZ3</accession>
<comment type="caution">
    <text evidence="4">The sequence shown here is derived from an EMBL/GenBank/DDBJ whole genome shotgun (WGS) entry which is preliminary data.</text>
</comment>
<dbReference type="GO" id="GO:0140282">
    <property type="term" value="F:carbon-nitrogen ligase activity on lipid II"/>
    <property type="evidence" value="ECO:0007669"/>
    <property type="project" value="UniProtKB-UniRule"/>
</dbReference>
<comment type="similarity">
    <text evidence="1">Belongs to the MurCDEF family. MurT subfamily.</text>
</comment>
<comment type="catalytic activity">
    <reaction evidence="1">
        <text>beta-D-GlcNAc-(1-&gt;4)-Mur2Ac(oyl-L-Ala-gamma-D-O-P-Glu-L-Lys-D-Ala-D-Ala)-di-trans,octa-cis-undecaprenyl diphosphate + NH4(+) = beta-D-GlcNAc-(1-&gt;4)-Mur2Ac(oyl-L-Ala-D-isoglutaminyl-L-Lys-D-Ala-D-Ala)-di-trans,octa-cis-undecaprenyl diphosphate + phosphate + H(+)</text>
        <dbReference type="Rhea" id="RHEA:57932"/>
        <dbReference type="ChEBI" id="CHEBI:15378"/>
        <dbReference type="ChEBI" id="CHEBI:28938"/>
        <dbReference type="ChEBI" id="CHEBI:43474"/>
        <dbReference type="ChEBI" id="CHEBI:62233"/>
        <dbReference type="ChEBI" id="CHEBI:143132"/>
    </reaction>
</comment>
<feature type="domain" description="Lipid II isoglutaminyl synthase (glutamine-hydrolyzing) subunit MurT C-terminal" evidence="3">
    <location>
        <begin position="313"/>
        <end position="419"/>
    </location>
</feature>
<dbReference type="Gene3D" id="3.40.1190.10">
    <property type="entry name" value="Mur-like, catalytic domain"/>
    <property type="match status" value="1"/>
</dbReference>
<dbReference type="Pfam" id="PF08353">
    <property type="entry name" value="MurT_C"/>
    <property type="match status" value="1"/>
</dbReference>
<dbReference type="Pfam" id="PF08245">
    <property type="entry name" value="Mur_ligase_M"/>
    <property type="match status" value="1"/>
</dbReference>
<comment type="function">
    <text evidence="1">The lipid II isoglutaminyl synthase complex catalyzes the formation of alpha-D-isoglutamine in the cell wall lipid II stem peptide. The MurT subunit catalyzes the ATP-dependent amidation of D-glutamate residue of lipid II, converting it to an isoglutamine residue.</text>
</comment>
<dbReference type="GO" id="GO:0005524">
    <property type="term" value="F:ATP binding"/>
    <property type="evidence" value="ECO:0007669"/>
    <property type="project" value="UniProtKB-UniRule"/>
</dbReference>
<dbReference type="AlphaFoldDB" id="A0A4Q0AJZ3"/>
<dbReference type="PANTHER" id="PTHR23135">
    <property type="entry name" value="MUR LIGASE FAMILY MEMBER"/>
    <property type="match status" value="1"/>
</dbReference>
<dbReference type="EMBL" id="SCKW01000003">
    <property type="protein sequence ID" value="RWZ79720.1"/>
    <property type="molecule type" value="Genomic_DNA"/>
</dbReference>
<keyword evidence="1" id="KW-0133">Cell shape</keyword>
<keyword evidence="1" id="KW-0067">ATP-binding</keyword>
<comment type="catalytic activity">
    <reaction evidence="1">
        <text>beta-D-GlcNAc-(1-&gt;4)-Mur2Ac(oyl-L-Ala-gamma-D-Glu-L-Lys-D-Ala-D-Ala)-di-trans,octa-cis-undecaprenyl diphosphate + L-glutamine + ATP + H2O = beta-D-GlcNAc-(1-&gt;4)-Mur2Ac(oyl-L-Ala-D-isoglutaminyl-L-Lys-D-Ala-D-Ala)-di-trans,octa-cis-undecaprenyl diphosphate + L-glutamate + ADP + phosphate + H(+)</text>
        <dbReference type="Rhea" id="RHEA:57928"/>
        <dbReference type="ChEBI" id="CHEBI:15377"/>
        <dbReference type="ChEBI" id="CHEBI:15378"/>
        <dbReference type="ChEBI" id="CHEBI:29985"/>
        <dbReference type="ChEBI" id="CHEBI:30616"/>
        <dbReference type="ChEBI" id="CHEBI:43474"/>
        <dbReference type="ChEBI" id="CHEBI:58359"/>
        <dbReference type="ChEBI" id="CHEBI:60033"/>
        <dbReference type="ChEBI" id="CHEBI:62233"/>
        <dbReference type="ChEBI" id="CHEBI:456216"/>
        <dbReference type="EC" id="6.3.5.13"/>
    </reaction>
</comment>
<organism evidence="4 5">
    <name type="scientific">Candidatus Chaera renei</name>
    <dbReference type="NCBI Taxonomy" id="2506947"/>
    <lineage>
        <taxon>Bacteria</taxon>
        <taxon>Candidatus Saccharimonadota</taxon>
        <taxon>Candidatus Saccharimonadia</taxon>
        <taxon>Candidatus Saccharimonadales</taxon>
        <taxon>Candidatus Saccharimonadaceae</taxon>
        <taxon>Candidatus Chaera</taxon>
    </lineage>
</organism>
<dbReference type="EC" id="6.3.5.13" evidence="1"/>
<comment type="subunit">
    <text evidence="1">Forms a heterodimer with GatD.</text>
</comment>
<keyword evidence="1" id="KW-0479">Metal-binding</keyword>
<dbReference type="GO" id="GO:0016881">
    <property type="term" value="F:acid-amino acid ligase activity"/>
    <property type="evidence" value="ECO:0007669"/>
    <property type="project" value="InterPro"/>
</dbReference>
<evidence type="ECO:0000259" key="2">
    <source>
        <dbReference type="Pfam" id="PF08245"/>
    </source>
</evidence>
<gene>
    <name evidence="1" type="primary">murT</name>
    <name evidence="4" type="ORF">EOT04_00455</name>
</gene>
<evidence type="ECO:0000259" key="3">
    <source>
        <dbReference type="Pfam" id="PF08353"/>
    </source>
</evidence>